<evidence type="ECO:0000313" key="4">
    <source>
        <dbReference type="Proteomes" id="UP000588083"/>
    </source>
</evidence>
<dbReference type="RefSeq" id="WP_176235870.1">
    <property type="nucleotide sequence ID" value="NZ_BLRZ01000127.1"/>
</dbReference>
<dbReference type="PANTHER" id="PTHR43861:SF6">
    <property type="entry name" value="METHYLTRANSFERASE TYPE 11"/>
    <property type="match status" value="1"/>
</dbReference>
<evidence type="ECO:0000313" key="3">
    <source>
        <dbReference type="Proteomes" id="UP000569018"/>
    </source>
</evidence>
<dbReference type="InterPro" id="IPR029063">
    <property type="entry name" value="SAM-dependent_MTases_sf"/>
</dbReference>
<dbReference type="EMBL" id="BLRZ01000127">
    <property type="protein sequence ID" value="GFP30944.1"/>
    <property type="molecule type" value="Genomic_DNA"/>
</dbReference>
<dbReference type="Gene3D" id="3.40.50.150">
    <property type="entry name" value="Vaccinia Virus protein VP39"/>
    <property type="match status" value="1"/>
</dbReference>
<name>A0A6V8QC33_9ACTN</name>
<accession>A0A6V8QC33</accession>
<sequence>MCQTYRLHLKRYSTHFLILKALRPGRALDVGCNKGYLGSLGGASEWWSIDYDRGALLEASKSYKQVYLCDLNDAKSILNLRLPRDYFDYIIFADVLEHLVKPANVVRKFLASVKQDGRIIVSVPNVAHFSVGFSLLFGDFRYSESGILDKSHLHFWTRTSAKNLLSECGLHIERELFGTDHFGWLVNRLRVCPGLLAYNLVFVCRPPTW</sequence>
<dbReference type="CDD" id="cd02440">
    <property type="entry name" value="AdoMet_MTases"/>
    <property type="match status" value="1"/>
</dbReference>
<proteinExistence type="predicted"/>
<dbReference type="AlphaFoldDB" id="A0A6V8QC33"/>
<dbReference type="Pfam" id="PF13489">
    <property type="entry name" value="Methyltransf_23"/>
    <property type="match status" value="1"/>
</dbReference>
<comment type="caution">
    <text evidence="1">The sequence shown here is derived from an EMBL/GenBank/DDBJ whole genome shotgun (WGS) entry which is preliminary data.</text>
</comment>
<dbReference type="Proteomes" id="UP000588083">
    <property type="component" value="Unassembled WGS sequence"/>
</dbReference>
<organism evidence="1 4">
    <name type="scientific">Candidatus Hakubella thermalkaliphila</name>
    <dbReference type="NCBI Taxonomy" id="2754717"/>
    <lineage>
        <taxon>Bacteria</taxon>
        <taxon>Bacillati</taxon>
        <taxon>Actinomycetota</taxon>
        <taxon>Actinomycetota incertae sedis</taxon>
        <taxon>Candidatus Hakubellales</taxon>
        <taxon>Candidatus Hakubellaceae</taxon>
        <taxon>Candidatus Hakubella</taxon>
    </lineage>
</organism>
<dbReference type="SUPFAM" id="SSF53335">
    <property type="entry name" value="S-adenosyl-L-methionine-dependent methyltransferases"/>
    <property type="match status" value="1"/>
</dbReference>
<protein>
    <submittedName>
        <fullName evidence="1">O-antigen biosynthesis protein</fullName>
    </submittedName>
</protein>
<reference evidence="3 4" key="1">
    <citation type="journal article" date="2020" name="Front. Microbiol.">
        <title>Single-cell genomics of novel Actinobacteria with the Wood-Ljungdahl pathway discovered in a serpentinizing system.</title>
        <authorList>
            <person name="Merino N."/>
            <person name="Kawai M."/>
            <person name="Boyd E.S."/>
            <person name="Colman D.R."/>
            <person name="McGlynn S.E."/>
            <person name="Nealson K.H."/>
            <person name="Kurokawa K."/>
            <person name="Hongoh Y."/>
        </authorList>
    </citation>
    <scope>NUCLEOTIDE SEQUENCE [LARGE SCALE GENOMIC DNA]</scope>
    <source>
        <strain evidence="1 4">S34</strain>
        <strain evidence="2 3">S47</strain>
    </source>
</reference>
<keyword evidence="4" id="KW-1185">Reference proteome</keyword>
<evidence type="ECO:0000313" key="2">
    <source>
        <dbReference type="EMBL" id="GFP39702.1"/>
    </source>
</evidence>
<evidence type="ECO:0000313" key="1">
    <source>
        <dbReference type="EMBL" id="GFP30944.1"/>
    </source>
</evidence>
<dbReference type="Proteomes" id="UP000569018">
    <property type="component" value="Unassembled WGS sequence"/>
</dbReference>
<dbReference type="PANTHER" id="PTHR43861">
    <property type="entry name" value="TRANS-ACONITATE 2-METHYLTRANSFERASE-RELATED"/>
    <property type="match status" value="1"/>
</dbReference>
<dbReference type="EMBL" id="BLSD01000078">
    <property type="protein sequence ID" value="GFP39702.1"/>
    <property type="molecule type" value="Genomic_DNA"/>
</dbReference>
<gene>
    <name evidence="1" type="ORF">HKBW3S34_01863</name>
    <name evidence="2" type="ORF">HKBW3S47_01400</name>
</gene>